<dbReference type="Pfam" id="PF00392">
    <property type="entry name" value="GntR"/>
    <property type="match status" value="1"/>
</dbReference>
<keyword evidence="3" id="KW-0808">Transferase</keyword>
<keyword evidence="4" id="KW-0663">Pyridoxal phosphate</keyword>
<dbReference type="SUPFAM" id="SSF53383">
    <property type="entry name" value="PLP-dependent transferases"/>
    <property type="match status" value="1"/>
</dbReference>
<keyword evidence="5" id="KW-0805">Transcription regulation</keyword>
<dbReference type="KEGG" id="asoc:CB4_00438"/>
<dbReference type="GO" id="GO:0008483">
    <property type="term" value="F:transaminase activity"/>
    <property type="evidence" value="ECO:0007669"/>
    <property type="project" value="UniProtKB-KW"/>
</dbReference>
<dbReference type="InterPro" id="IPR000524">
    <property type="entry name" value="Tscrpt_reg_HTH_GntR"/>
</dbReference>
<evidence type="ECO:0000256" key="5">
    <source>
        <dbReference type="ARBA" id="ARBA00023015"/>
    </source>
</evidence>
<dbReference type="InterPro" id="IPR004839">
    <property type="entry name" value="Aminotransferase_I/II_large"/>
</dbReference>
<dbReference type="GO" id="GO:0003700">
    <property type="term" value="F:DNA-binding transcription factor activity"/>
    <property type="evidence" value="ECO:0007669"/>
    <property type="project" value="InterPro"/>
</dbReference>
<evidence type="ECO:0000256" key="6">
    <source>
        <dbReference type="ARBA" id="ARBA00023125"/>
    </source>
</evidence>
<dbReference type="PANTHER" id="PTHR46577">
    <property type="entry name" value="HTH-TYPE TRANSCRIPTIONAL REGULATORY PROTEIN GABR"/>
    <property type="match status" value="1"/>
</dbReference>
<evidence type="ECO:0000256" key="7">
    <source>
        <dbReference type="ARBA" id="ARBA00023163"/>
    </source>
</evidence>
<dbReference type="PANTHER" id="PTHR46577:SF1">
    <property type="entry name" value="HTH-TYPE TRANSCRIPTIONAL REGULATORY PROTEIN GABR"/>
    <property type="match status" value="1"/>
</dbReference>
<dbReference type="PROSITE" id="PS50949">
    <property type="entry name" value="HTH_GNTR"/>
    <property type="match status" value="1"/>
</dbReference>
<dbReference type="InterPro" id="IPR036388">
    <property type="entry name" value="WH-like_DNA-bd_sf"/>
</dbReference>
<dbReference type="EMBL" id="AP017312">
    <property type="protein sequence ID" value="BAU26324.1"/>
    <property type="molecule type" value="Genomic_DNA"/>
</dbReference>
<keyword evidence="6" id="KW-0238">DNA-binding</keyword>
<reference evidence="8 9" key="1">
    <citation type="submission" date="2015-12" db="EMBL/GenBank/DDBJ databases">
        <title>Genome sequence of Aneurinibacillus soli.</title>
        <authorList>
            <person name="Lee J.S."/>
            <person name="Lee K.C."/>
            <person name="Kim K.K."/>
            <person name="Lee B.W."/>
        </authorList>
    </citation>
    <scope>NUCLEOTIDE SEQUENCE [LARGE SCALE GENOMIC DNA]</scope>
    <source>
        <strain evidence="8 9">CB4</strain>
    </source>
</reference>
<dbReference type="GO" id="GO:0030170">
    <property type="term" value="F:pyridoxal phosphate binding"/>
    <property type="evidence" value="ECO:0007669"/>
    <property type="project" value="InterPro"/>
</dbReference>
<dbReference type="InterPro" id="IPR015424">
    <property type="entry name" value="PyrdxlP-dep_Trfase"/>
</dbReference>
<dbReference type="InterPro" id="IPR036390">
    <property type="entry name" value="WH_DNA-bd_sf"/>
</dbReference>
<dbReference type="Gene3D" id="1.10.10.10">
    <property type="entry name" value="Winged helix-like DNA-binding domain superfamily/Winged helix DNA-binding domain"/>
    <property type="match status" value="1"/>
</dbReference>
<dbReference type="GO" id="GO:0003677">
    <property type="term" value="F:DNA binding"/>
    <property type="evidence" value="ECO:0007669"/>
    <property type="project" value="UniProtKB-KW"/>
</dbReference>
<protein>
    <submittedName>
        <fullName evidence="8">Putative HTH-type transcriptional regulator YdcR</fullName>
    </submittedName>
</protein>
<keyword evidence="7" id="KW-0804">Transcription</keyword>
<accession>A0A0U4NBC2</accession>
<evidence type="ECO:0000256" key="4">
    <source>
        <dbReference type="ARBA" id="ARBA00022898"/>
    </source>
</evidence>
<dbReference type="CDD" id="cd00609">
    <property type="entry name" value="AAT_like"/>
    <property type="match status" value="1"/>
</dbReference>
<evidence type="ECO:0000313" key="8">
    <source>
        <dbReference type="EMBL" id="BAU26324.1"/>
    </source>
</evidence>
<evidence type="ECO:0000256" key="2">
    <source>
        <dbReference type="ARBA" id="ARBA00005384"/>
    </source>
</evidence>
<dbReference type="CDD" id="cd07377">
    <property type="entry name" value="WHTH_GntR"/>
    <property type="match status" value="1"/>
</dbReference>
<name>A0A0U4NBC2_9BACL</name>
<dbReference type="FunFam" id="3.40.640.10:FF:000114">
    <property type="entry name" value="Transcriptional regulator, GntR family"/>
    <property type="match status" value="1"/>
</dbReference>
<evidence type="ECO:0000313" key="9">
    <source>
        <dbReference type="Proteomes" id="UP000217696"/>
    </source>
</evidence>
<keyword evidence="3" id="KW-0032">Aminotransferase</keyword>
<organism evidence="8 9">
    <name type="scientific">Aneurinibacillus soli</name>
    <dbReference type="NCBI Taxonomy" id="1500254"/>
    <lineage>
        <taxon>Bacteria</taxon>
        <taxon>Bacillati</taxon>
        <taxon>Bacillota</taxon>
        <taxon>Bacilli</taxon>
        <taxon>Bacillales</taxon>
        <taxon>Paenibacillaceae</taxon>
        <taxon>Aneurinibacillus group</taxon>
        <taxon>Aneurinibacillus</taxon>
    </lineage>
</organism>
<comment type="similarity">
    <text evidence="2">In the C-terminal section; belongs to the class-I pyridoxal-phosphate-dependent aminotransferase family.</text>
</comment>
<sequence>MHKYLQLLNDLETLIGERPYKEGERLPSIRTLAQQYQCSKSTVIRAMDELEKRHMIYSVPKSGYYVVKRMKARKEEGSQVIDFATSAPDPDVFPYLDFQHCINKAIDTYKNDLFIYGMPQGLSSLIQVVQQQLTNYQIFTSEHNIFITSGVQQALSLLTMIPFPNRKKKIVIEQPGYHLFIEHLETHKCPVIGIKRTAEGIDLKELEMIFQTEDIKFFYAIPRFHNPLGTSYTKEEKIKIVELAQKYDVFIVEDDQMADLEQDSKADPLYAYDTSSRVIYLKSYSKIIFPGMRIGVAVIPDALVDVFNRYKKLLDIDSSMLSQGALEIYLKSGMFERHKQKIRSAYARRAKIMADSLTQQSERSGEIFTYHAMKQPCIHTHILLDKKVSLPQMMARLKKQSILLDPIDKHYLSFFPKEKIVKLNVSNVKEEDIERGIEQLIEELKRVFC</sequence>
<proteinExistence type="inferred from homology"/>
<dbReference type="Proteomes" id="UP000217696">
    <property type="component" value="Chromosome"/>
</dbReference>
<dbReference type="SUPFAM" id="SSF46785">
    <property type="entry name" value="Winged helix' DNA-binding domain"/>
    <property type="match status" value="1"/>
</dbReference>
<dbReference type="SMART" id="SM00345">
    <property type="entry name" value="HTH_GNTR"/>
    <property type="match status" value="1"/>
</dbReference>
<dbReference type="RefSeq" id="WP_096463383.1">
    <property type="nucleotide sequence ID" value="NZ_AP017312.1"/>
</dbReference>
<keyword evidence="9" id="KW-1185">Reference proteome</keyword>
<comment type="cofactor">
    <cofactor evidence="1">
        <name>pyridoxal 5'-phosphate</name>
        <dbReference type="ChEBI" id="CHEBI:597326"/>
    </cofactor>
</comment>
<dbReference type="Pfam" id="PF00155">
    <property type="entry name" value="Aminotran_1_2"/>
    <property type="match status" value="1"/>
</dbReference>
<gene>
    <name evidence="8" type="primary">ydcR</name>
    <name evidence="8" type="ORF">CB4_00438</name>
</gene>
<dbReference type="OrthoDB" id="9802601at2"/>
<dbReference type="InterPro" id="IPR051446">
    <property type="entry name" value="HTH_trans_reg/aminotransferase"/>
</dbReference>
<evidence type="ECO:0000256" key="1">
    <source>
        <dbReference type="ARBA" id="ARBA00001933"/>
    </source>
</evidence>
<dbReference type="InterPro" id="IPR015421">
    <property type="entry name" value="PyrdxlP-dep_Trfase_major"/>
</dbReference>
<dbReference type="Gene3D" id="3.40.640.10">
    <property type="entry name" value="Type I PLP-dependent aspartate aminotransferase-like (Major domain)"/>
    <property type="match status" value="1"/>
</dbReference>
<dbReference type="AlphaFoldDB" id="A0A0U4NBC2"/>
<evidence type="ECO:0000256" key="3">
    <source>
        <dbReference type="ARBA" id="ARBA00022576"/>
    </source>
</evidence>